<gene>
    <name evidence="1" type="ORF">CDAR_608951</name>
</gene>
<comment type="caution">
    <text evidence="1">The sequence shown here is derived from an EMBL/GenBank/DDBJ whole genome shotgun (WGS) entry which is preliminary data.</text>
</comment>
<dbReference type="AlphaFoldDB" id="A0AAV4WLJ5"/>
<dbReference type="EMBL" id="BPLQ01014740">
    <property type="protein sequence ID" value="GIY82816.1"/>
    <property type="molecule type" value="Genomic_DNA"/>
</dbReference>
<proteinExistence type="predicted"/>
<keyword evidence="2" id="KW-1185">Reference proteome</keyword>
<dbReference type="Proteomes" id="UP001054837">
    <property type="component" value="Unassembled WGS sequence"/>
</dbReference>
<name>A0AAV4WLJ5_9ARAC</name>
<evidence type="ECO:0000313" key="2">
    <source>
        <dbReference type="Proteomes" id="UP001054837"/>
    </source>
</evidence>
<evidence type="ECO:0000313" key="1">
    <source>
        <dbReference type="EMBL" id="GIY82816.1"/>
    </source>
</evidence>
<sequence>MGDSSLLIPATVLSIIPGRDTVLPIKKIAEIEKNWVDVSEVVWSSICCCYARYALDVVRYAFDVVRYAFDVVRYAFDVLLLVRFIYEGK</sequence>
<accession>A0AAV4WLJ5</accession>
<protein>
    <submittedName>
        <fullName evidence="1">Uncharacterized protein</fullName>
    </submittedName>
</protein>
<organism evidence="1 2">
    <name type="scientific">Caerostris darwini</name>
    <dbReference type="NCBI Taxonomy" id="1538125"/>
    <lineage>
        <taxon>Eukaryota</taxon>
        <taxon>Metazoa</taxon>
        <taxon>Ecdysozoa</taxon>
        <taxon>Arthropoda</taxon>
        <taxon>Chelicerata</taxon>
        <taxon>Arachnida</taxon>
        <taxon>Araneae</taxon>
        <taxon>Araneomorphae</taxon>
        <taxon>Entelegynae</taxon>
        <taxon>Araneoidea</taxon>
        <taxon>Araneidae</taxon>
        <taxon>Caerostris</taxon>
    </lineage>
</organism>
<reference evidence="1 2" key="1">
    <citation type="submission" date="2021-06" db="EMBL/GenBank/DDBJ databases">
        <title>Caerostris darwini draft genome.</title>
        <authorList>
            <person name="Kono N."/>
            <person name="Arakawa K."/>
        </authorList>
    </citation>
    <scope>NUCLEOTIDE SEQUENCE [LARGE SCALE GENOMIC DNA]</scope>
</reference>